<dbReference type="OrthoDB" id="152213at2"/>
<keyword evidence="1" id="KW-0812">Transmembrane</keyword>
<protein>
    <submittedName>
        <fullName evidence="2">Uncharacterized membrane protein YpjA</fullName>
    </submittedName>
</protein>
<organism evidence="2 3">
    <name type="scientific">Shouchella lonarensis</name>
    <dbReference type="NCBI Taxonomy" id="1464122"/>
    <lineage>
        <taxon>Bacteria</taxon>
        <taxon>Bacillati</taxon>
        <taxon>Bacillota</taxon>
        <taxon>Bacilli</taxon>
        <taxon>Bacillales</taxon>
        <taxon>Bacillaceae</taxon>
        <taxon>Shouchella</taxon>
    </lineage>
</organism>
<dbReference type="AlphaFoldDB" id="A0A1G6J424"/>
<feature type="transmembrane region" description="Helical" evidence="1">
    <location>
        <begin position="135"/>
        <end position="152"/>
    </location>
</feature>
<feature type="transmembrane region" description="Helical" evidence="1">
    <location>
        <begin position="76"/>
        <end position="95"/>
    </location>
</feature>
<gene>
    <name evidence="2" type="ORF">SAMN05421737_105247</name>
</gene>
<dbReference type="RefSeq" id="WP_090775591.1">
    <property type="nucleotide sequence ID" value="NZ_FMYM01000005.1"/>
</dbReference>
<keyword evidence="1" id="KW-1133">Transmembrane helix</keyword>
<dbReference type="STRING" id="1464122.SAMN05421737_105247"/>
<dbReference type="EMBL" id="FMYM01000005">
    <property type="protein sequence ID" value="SDC13437.1"/>
    <property type="molecule type" value="Genomic_DNA"/>
</dbReference>
<dbReference type="InterPro" id="IPR009845">
    <property type="entry name" value="DUF1405"/>
</dbReference>
<accession>A0A1G6J424</accession>
<evidence type="ECO:0000313" key="2">
    <source>
        <dbReference type="EMBL" id="SDC13437.1"/>
    </source>
</evidence>
<name>A0A1G6J424_9BACI</name>
<sequence length="203" mass="23424">MFAYMIGLLGHRYSLWALLMINGLGTIYGYMWYWKQLQATPLAFIPFVPDSPTASLFFVLVLIGCLLNRHWGLLQAFAAVTLIKYGVWAVVMNVFQVIEGAPFHWQIWMLTLSHAGMALQALLFMPFFRIKGWHLMVVFTWVVLNDVMDYFFDMHPWLSSYIMPYIGQIGLFTFGLSLASVALVYFLRRPERSEKTEALVSSD</sequence>
<dbReference type="Proteomes" id="UP000242662">
    <property type="component" value="Unassembled WGS sequence"/>
</dbReference>
<proteinExistence type="predicted"/>
<feature type="transmembrane region" description="Helical" evidence="1">
    <location>
        <begin position="107"/>
        <end position="128"/>
    </location>
</feature>
<reference evidence="3" key="1">
    <citation type="submission" date="2016-09" db="EMBL/GenBank/DDBJ databases">
        <authorList>
            <person name="Varghese N."/>
            <person name="Submissions S."/>
        </authorList>
    </citation>
    <scope>NUCLEOTIDE SEQUENCE [LARGE SCALE GENOMIC DNA]</scope>
    <source>
        <strain evidence="3">25nlg</strain>
    </source>
</reference>
<feature type="transmembrane region" description="Helical" evidence="1">
    <location>
        <begin position="164"/>
        <end position="187"/>
    </location>
</feature>
<dbReference type="PANTHER" id="PTHR40042:SF1">
    <property type="entry name" value="DUF1405 DOMAIN-CONTAINING PROTEIN"/>
    <property type="match status" value="1"/>
</dbReference>
<dbReference type="PANTHER" id="PTHR40042">
    <property type="entry name" value="HYPOTHETICAL MEMBRANE SPANNING PROTEIN"/>
    <property type="match status" value="1"/>
</dbReference>
<keyword evidence="1" id="KW-0472">Membrane</keyword>
<feature type="transmembrane region" description="Helical" evidence="1">
    <location>
        <begin position="53"/>
        <end position="69"/>
    </location>
</feature>
<evidence type="ECO:0000256" key="1">
    <source>
        <dbReference type="SAM" id="Phobius"/>
    </source>
</evidence>
<evidence type="ECO:0000313" key="3">
    <source>
        <dbReference type="Proteomes" id="UP000242662"/>
    </source>
</evidence>
<keyword evidence="3" id="KW-1185">Reference proteome</keyword>
<feature type="transmembrane region" description="Helical" evidence="1">
    <location>
        <begin position="12"/>
        <end position="33"/>
    </location>
</feature>
<dbReference type="Pfam" id="PF07187">
    <property type="entry name" value="DUF1405"/>
    <property type="match status" value="1"/>
</dbReference>